<dbReference type="Pfam" id="PF01384">
    <property type="entry name" value="PHO4"/>
    <property type="match status" value="1"/>
</dbReference>
<gene>
    <name evidence="9" type="ORF">BZA70DRAFT_96227</name>
</gene>
<keyword evidence="6 7" id="KW-0472">Membrane</keyword>
<sequence length="591" mass="64009">MALHEFDYLFAIGMIFAFLDAWNIGANDVANSFATSVASRSLTYPQAMVIAALCEFLGSVLLGSRVADTIRNKILDVTLFEEAPATLLLAMVCAVIGSSLWLTLATRIGAPVSTTHSIVGAIIGSGIACFGTDGIVWGWDGFGKIVASWFIAPAIAGCFAAILFLITKYGVLQRGDKALRNAFYLLPVYYAFTAAVLSLVIVWKGAPSLNLDELSPGGIAGAVLGTVGVVVLLYVCFFLPYMRRRLIKDDWTMRWYHVFIGPTLWKRGPVPPAPPGVSAVPDFYSGHEALPDPKEQIAAVNDEKIASTAITNEEFDRAQTENSGSGSSFEAPTPAAEITPYQDPTERFVSRLAEFEKEGREKKWYNPHGLLTRIMYGLTYGVRQDVISHQLSGNGGFLAGDVAARNRAAPRYDNKVEYLYTFLQALTAGTLSFAHGSNDVSNAVGPLATIYIVWSKNIAGSKSDVPVWILVYGGAAIVIGLWTYGYNLMRNLGNRLTLHSPSRGFSMELGAAITTVFATKLSLPISTTQCIVGATVFVGLCNNDFRAVNFRMVMWCYLSWILTVPCAGIISGCICGIIINAPQFMAKYTMT</sequence>
<dbReference type="InterPro" id="IPR001204">
    <property type="entry name" value="Phos_transporter"/>
</dbReference>
<keyword evidence="10" id="KW-1185">Reference proteome</keyword>
<proteinExistence type="inferred from homology"/>
<keyword evidence="5 7" id="KW-1133">Transmembrane helix</keyword>
<feature type="transmembrane region" description="Helical" evidence="7">
    <location>
        <begin position="6"/>
        <end position="26"/>
    </location>
</feature>
<feature type="transmembrane region" description="Helical" evidence="7">
    <location>
        <begin position="87"/>
        <end position="106"/>
    </location>
</feature>
<dbReference type="PANTHER" id="PTHR11101:SF80">
    <property type="entry name" value="PHOSPHATE TRANSPORTER"/>
    <property type="match status" value="1"/>
</dbReference>
<evidence type="ECO:0000256" key="6">
    <source>
        <dbReference type="ARBA" id="ARBA00023136"/>
    </source>
</evidence>
<dbReference type="RefSeq" id="XP_064765900.1">
    <property type="nucleotide sequence ID" value="XM_064915569.1"/>
</dbReference>
<organism evidence="9 10">
    <name type="scientific">Myxozyma melibiosi</name>
    <dbReference type="NCBI Taxonomy" id="54550"/>
    <lineage>
        <taxon>Eukaryota</taxon>
        <taxon>Fungi</taxon>
        <taxon>Dikarya</taxon>
        <taxon>Ascomycota</taxon>
        <taxon>Saccharomycotina</taxon>
        <taxon>Lipomycetes</taxon>
        <taxon>Lipomycetales</taxon>
        <taxon>Lipomycetaceae</taxon>
        <taxon>Myxozyma</taxon>
    </lineage>
</organism>
<protein>
    <recommendedName>
        <fullName evidence="7">Phosphate transporter</fullName>
    </recommendedName>
</protein>
<comment type="subcellular location">
    <subcellularLocation>
        <location evidence="1 7">Membrane</location>
        <topology evidence="1 7">Multi-pass membrane protein</topology>
    </subcellularLocation>
</comment>
<keyword evidence="3 7" id="KW-0592">Phosphate transport</keyword>
<feature type="compositionally biased region" description="Polar residues" evidence="8">
    <location>
        <begin position="320"/>
        <end position="330"/>
    </location>
</feature>
<evidence type="ECO:0000256" key="1">
    <source>
        <dbReference type="ARBA" id="ARBA00004141"/>
    </source>
</evidence>
<evidence type="ECO:0000313" key="10">
    <source>
        <dbReference type="Proteomes" id="UP001498771"/>
    </source>
</evidence>
<name>A0ABR1EZ23_9ASCO</name>
<dbReference type="GeneID" id="90041081"/>
<evidence type="ECO:0000256" key="7">
    <source>
        <dbReference type="RuleBase" id="RU363058"/>
    </source>
</evidence>
<dbReference type="Proteomes" id="UP001498771">
    <property type="component" value="Unassembled WGS sequence"/>
</dbReference>
<feature type="transmembrane region" description="Helical" evidence="7">
    <location>
        <begin position="465"/>
        <end position="485"/>
    </location>
</feature>
<evidence type="ECO:0000313" key="9">
    <source>
        <dbReference type="EMBL" id="KAK7202867.1"/>
    </source>
</evidence>
<comment type="similarity">
    <text evidence="7">Belongs to the inorganic phosphate transporter (PiT) (TC 2.A.20) family.</text>
</comment>
<comment type="function">
    <text evidence="7">Sodium-phosphate symporter.</text>
</comment>
<evidence type="ECO:0000256" key="8">
    <source>
        <dbReference type="SAM" id="MobiDB-lite"/>
    </source>
</evidence>
<comment type="caution">
    <text evidence="9">The sequence shown here is derived from an EMBL/GenBank/DDBJ whole genome shotgun (WGS) entry which is preliminary data.</text>
</comment>
<feature type="transmembrane region" description="Helical" evidence="7">
    <location>
        <begin position="118"/>
        <end position="139"/>
    </location>
</feature>
<feature type="transmembrane region" description="Helical" evidence="7">
    <location>
        <begin position="183"/>
        <end position="206"/>
    </location>
</feature>
<keyword evidence="4 7" id="KW-0812">Transmembrane</keyword>
<feature type="transmembrane region" description="Helical" evidence="7">
    <location>
        <begin position="557"/>
        <end position="581"/>
    </location>
</feature>
<evidence type="ECO:0000256" key="3">
    <source>
        <dbReference type="ARBA" id="ARBA00022592"/>
    </source>
</evidence>
<feature type="region of interest" description="Disordered" evidence="8">
    <location>
        <begin position="316"/>
        <end position="337"/>
    </location>
</feature>
<accession>A0ABR1EZ23</accession>
<evidence type="ECO:0000256" key="4">
    <source>
        <dbReference type="ARBA" id="ARBA00022692"/>
    </source>
</evidence>
<keyword evidence="2 7" id="KW-0813">Transport</keyword>
<feature type="transmembrane region" description="Helical" evidence="7">
    <location>
        <begin position="218"/>
        <end position="239"/>
    </location>
</feature>
<evidence type="ECO:0000256" key="2">
    <source>
        <dbReference type="ARBA" id="ARBA00022448"/>
    </source>
</evidence>
<dbReference type="EMBL" id="JBBJBU010000015">
    <property type="protein sequence ID" value="KAK7202867.1"/>
    <property type="molecule type" value="Genomic_DNA"/>
</dbReference>
<reference evidence="9 10" key="1">
    <citation type="submission" date="2024-03" db="EMBL/GenBank/DDBJ databases">
        <title>Genome-scale model development and genomic sequencing of the oleaginous clade Lipomyces.</title>
        <authorList>
            <consortium name="Lawrence Berkeley National Laboratory"/>
            <person name="Czajka J.J."/>
            <person name="Han Y."/>
            <person name="Kim J."/>
            <person name="Mondo S.J."/>
            <person name="Hofstad B.A."/>
            <person name="Robles A."/>
            <person name="Haridas S."/>
            <person name="Riley R."/>
            <person name="LaButti K."/>
            <person name="Pangilinan J."/>
            <person name="Andreopoulos W."/>
            <person name="Lipzen A."/>
            <person name="Yan J."/>
            <person name="Wang M."/>
            <person name="Ng V."/>
            <person name="Grigoriev I.V."/>
            <person name="Spatafora J.W."/>
            <person name="Magnuson J.K."/>
            <person name="Baker S.E."/>
            <person name="Pomraning K.R."/>
        </authorList>
    </citation>
    <scope>NUCLEOTIDE SEQUENCE [LARGE SCALE GENOMIC DNA]</scope>
    <source>
        <strain evidence="9 10">Phaff 52-87</strain>
    </source>
</reference>
<dbReference type="PANTHER" id="PTHR11101">
    <property type="entry name" value="PHOSPHATE TRANSPORTER"/>
    <property type="match status" value="1"/>
</dbReference>
<evidence type="ECO:0000256" key="5">
    <source>
        <dbReference type="ARBA" id="ARBA00022989"/>
    </source>
</evidence>
<feature type="transmembrane region" description="Helical" evidence="7">
    <location>
        <begin position="145"/>
        <end position="171"/>
    </location>
</feature>